<evidence type="ECO:0000256" key="4">
    <source>
        <dbReference type="ARBA" id="ARBA00016797"/>
    </source>
</evidence>
<comment type="similarity">
    <text evidence="2">Belongs to the ETF beta-subunit/FixA family.</text>
</comment>
<comment type="subunit">
    <text evidence="3">Heterodimer of an alpha and a beta subunit.</text>
</comment>
<sequence>MSNIVVLVKQVPDTYSERQLTEDDYTVDRESTDQVLDEINENAVEAALQLKEAGGDYTVTALTVGPESAKEALRKALSLGCDEAIHVCDDALAGSDVLGTAWTLSQALNLVDDIELIICGNESTDGNMGTVPGLISEYRQIPAVTGLRSFSVENGTVTGESAREEGVYSLEAPTPAIISVTEKANEPRFAAFKGIMAAKKKKIQQVDLEDIGVDAANVGLENAATSVTGYAPKPEKSAGEIITDEGDGGTKFVEFLANEKLI</sequence>
<dbReference type="CDD" id="cd01714">
    <property type="entry name" value="ETF_beta"/>
    <property type="match status" value="1"/>
</dbReference>
<evidence type="ECO:0000259" key="8">
    <source>
        <dbReference type="SMART" id="SM00893"/>
    </source>
</evidence>
<dbReference type="PIRSF" id="PIRSF000090">
    <property type="entry name" value="Beta-ETF"/>
    <property type="match status" value="1"/>
</dbReference>
<comment type="caution">
    <text evidence="9">The sequence shown here is derived from an EMBL/GenBank/DDBJ whole genome shotgun (WGS) entry which is preliminary data.</text>
</comment>
<comment type="function">
    <text evidence="7">The electron transfer flavoprotein serves as a specific electron acceptor for other dehydrogenases. It transfers the electrons to the main respiratory chain via ETF-ubiquinone oxidoreductase (ETF dehydrogenase).</text>
</comment>
<dbReference type="RefSeq" id="WP_221923670.1">
    <property type="nucleotide sequence ID" value="NZ_CAKZHK010000009.1"/>
</dbReference>
<accession>A0A2W5SMU6</accession>
<dbReference type="GO" id="GO:0005829">
    <property type="term" value="C:cytosol"/>
    <property type="evidence" value="ECO:0007669"/>
    <property type="project" value="TreeGrafter"/>
</dbReference>
<evidence type="ECO:0000256" key="1">
    <source>
        <dbReference type="ARBA" id="ARBA00001974"/>
    </source>
</evidence>
<feature type="domain" description="Electron transfer flavoprotein alpha/beta-subunit N-terminal" evidence="8">
    <location>
        <begin position="24"/>
        <end position="215"/>
    </location>
</feature>
<name>A0A2W5SMU6_9CORY</name>
<evidence type="ECO:0000256" key="3">
    <source>
        <dbReference type="ARBA" id="ARBA00011355"/>
    </source>
</evidence>
<gene>
    <name evidence="9" type="ORF">DI525_06835</name>
</gene>
<dbReference type="Proteomes" id="UP000249432">
    <property type="component" value="Unassembled WGS sequence"/>
</dbReference>
<comment type="cofactor">
    <cofactor evidence="1">
        <name>FAD</name>
        <dbReference type="ChEBI" id="CHEBI:57692"/>
    </cofactor>
</comment>
<evidence type="ECO:0000256" key="2">
    <source>
        <dbReference type="ARBA" id="ARBA00007557"/>
    </source>
</evidence>
<reference evidence="9 10" key="1">
    <citation type="submission" date="2017-08" db="EMBL/GenBank/DDBJ databases">
        <title>Infants hospitalized years apart are colonized by the same room-sourced microbial strains.</title>
        <authorList>
            <person name="Brooks B."/>
            <person name="Olm M.R."/>
            <person name="Firek B.A."/>
            <person name="Baker R."/>
            <person name="Thomas B.C."/>
            <person name="Morowitz M.J."/>
            <person name="Banfield J.F."/>
        </authorList>
    </citation>
    <scope>NUCLEOTIDE SEQUENCE [LARGE SCALE GENOMIC DNA]</scope>
    <source>
        <strain evidence="9">S2_003_000_R1_3</strain>
    </source>
</reference>
<dbReference type="SUPFAM" id="SSF52402">
    <property type="entry name" value="Adenine nucleotide alpha hydrolases-like"/>
    <property type="match status" value="1"/>
</dbReference>
<dbReference type="AlphaFoldDB" id="A0A2W5SMU6"/>
<dbReference type="InterPro" id="IPR033948">
    <property type="entry name" value="ETF_beta_N"/>
</dbReference>
<dbReference type="EMBL" id="QFRA01000016">
    <property type="protein sequence ID" value="PZR04469.1"/>
    <property type="molecule type" value="Genomic_DNA"/>
</dbReference>
<keyword evidence="6" id="KW-0249">Electron transport</keyword>
<dbReference type="PANTHER" id="PTHR21294">
    <property type="entry name" value="ELECTRON TRANSFER FLAVOPROTEIN BETA-SUBUNIT"/>
    <property type="match status" value="1"/>
</dbReference>
<dbReference type="InterPro" id="IPR014729">
    <property type="entry name" value="Rossmann-like_a/b/a_fold"/>
</dbReference>
<evidence type="ECO:0000313" key="10">
    <source>
        <dbReference type="Proteomes" id="UP000249432"/>
    </source>
</evidence>
<evidence type="ECO:0000313" key="9">
    <source>
        <dbReference type="EMBL" id="PZR04469.1"/>
    </source>
</evidence>
<dbReference type="Gene3D" id="3.40.50.620">
    <property type="entry name" value="HUPs"/>
    <property type="match status" value="1"/>
</dbReference>
<dbReference type="PANTHER" id="PTHR21294:SF8">
    <property type="entry name" value="ELECTRON TRANSFER FLAVOPROTEIN SUBUNIT BETA"/>
    <property type="match status" value="1"/>
</dbReference>
<dbReference type="GO" id="GO:0009055">
    <property type="term" value="F:electron transfer activity"/>
    <property type="evidence" value="ECO:0007669"/>
    <property type="project" value="InterPro"/>
</dbReference>
<dbReference type="InterPro" id="IPR012255">
    <property type="entry name" value="ETF_b"/>
</dbReference>
<dbReference type="SMART" id="SM00893">
    <property type="entry name" value="ETF"/>
    <property type="match status" value="1"/>
</dbReference>
<dbReference type="InterPro" id="IPR014730">
    <property type="entry name" value="ETF_a/b_N"/>
</dbReference>
<dbReference type="Pfam" id="PF01012">
    <property type="entry name" value="ETF"/>
    <property type="match status" value="1"/>
</dbReference>
<keyword evidence="5" id="KW-0813">Transport</keyword>
<proteinExistence type="inferred from homology"/>
<protein>
    <recommendedName>
        <fullName evidence="4">Electron transfer flavoprotein subunit beta</fullName>
    </recommendedName>
</protein>
<evidence type="ECO:0000256" key="6">
    <source>
        <dbReference type="ARBA" id="ARBA00022982"/>
    </source>
</evidence>
<organism evidence="9 10">
    <name type="scientific">Corynebacterium kroppenstedtii</name>
    <dbReference type="NCBI Taxonomy" id="161879"/>
    <lineage>
        <taxon>Bacteria</taxon>
        <taxon>Bacillati</taxon>
        <taxon>Actinomycetota</taxon>
        <taxon>Actinomycetes</taxon>
        <taxon>Mycobacteriales</taxon>
        <taxon>Corynebacteriaceae</taxon>
        <taxon>Corynebacterium</taxon>
    </lineage>
</organism>
<evidence type="ECO:0000256" key="5">
    <source>
        <dbReference type="ARBA" id="ARBA00022448"/>
    </source>
</evidence>
<evidence type="ECO:0000256" key="7">
    <source>
        <dbReference type="ARBA" id="ARBA00025649"/>
    </source>
</evidence>